<feature type="compositionally biased region" description="Basic residues" evidence="1">
    <location>
        <begin position="35"/>
        <end position="52"/>
    </location>
</feature>
<dbReference type="InParanoid" id="A0A177BWM5"/>
<dbReference type="RefSeq" id="XP_018029132.1">
    <property type="nucleotide sequence ID" value="XM_018186177.1"/>
</dbReference>
<feature type="region of interest" description="Disordered" evidence="1">
    <location>
        <begin position="1"/>
        <end position="71"/>
    </location>
</feature>
<dbReference type="PANTHER" id="PTHR38116:SF5">
    <property type="entry name" value="BZIP DOMAIN-CONTAINING PROTEIN"/>
    <property type="match status" value="1"/>
</dbReference>
<protein>
    <recommendedName>
        <fullName evidence="4">BZIP domain-containing protein</fullName>
    </recommendedName>
</protein>
<dbReference type="STRING" id="1460663.A0A177BWM5"/>
<dbReference type="GeneID" id="28769663"/>
<evidence type="ECO:0000313" key="3">
    <source>
        <dbReference type="Proteomes" id="UP000077069"/>
    </source>
</evidence>
<dbReference type="Proteomes" id="UP000077069">
    <property type="component" value="Unassembled WGS sequence"/>
</dbReference>
<dbReference type="AlphaFoldDB" id="A0A177BWM5"/>
<organism evidence="2 3">
    <name type="scientific">Paraphaeosphaeria sporulosa</name>
    <dbReference type="NCBI Taxonomy" id="1460663"/>
    <lineage>
        <taxon>Eukaryota</taxon>
        <taxon>Fungi</taxon>
        <taxon>Dikarya</taxon>
        <taxon>Ascomycota</taxon>
        <taxon>Pezizomycotina</taxon>
        <taxon>Dothideomycetes</taxon>
        <taxon>Pleosporomycetidae</taxon>
        <taxon>Pleosporales</taxon>
        <taxon>Massarineae</taxon>
        <taxon>Didymosphaeriaceae</taxon>
        <taxon>Paraphaeosphaeria</taxon>
    </lineage>
</organism>
<dbReference type="OrthoDB" id="2245989at2759"/>
<keyword evidence="3" id="KW-1185">Reference proteome</keyword>
<evidence type="ECO:0008006" key="4">
    <source>
        <dbReference type="Google" id="ProtNLM"/>
    </source>
</evidence>
<sequence length="342" mass="38544">MSRRNDTFISLGEKKQLCHAQDANEDWTGKASAKERRKLQNRLHQRAWRRRKAQEATHHPPDPHPSNEPQSLTDAFIRASAAFLPPPPKDSTPTSFTNSIQDLMRSGVYATPPFLSLLHYNLNKPSLPWPTCAEPHKPMLFTPIIPYLDASGKDISFTTDKEAYPPFHPSLFPLTPDHYLITLIQYNTLRGVLTNLLLVRIHLDPECQNALRIPLLHTPPSTPPPTFRLTPIQKSIKHDGWIDSVPCPTLRDNLILASASSPPTLNQDEMCDDICGGLYDGFDHVESRGLLVWGDPWLVRSWEISPGFAKKWAFLLAGCGEMVSATNTWRESRGEEPLVVEV</sequence>
<feature type="compositionally biased region" description="Basic and acidic residues" evidence="1">
    <location>
        <begin position="53"/>
        <end position="62"/>
    </location>
</feature>
<name>A0A177BWM5_9PLEO</name>
<evidence type="ECO:0000313" key="2">
    <source>
        <dbReference type="EMBL" id="OAF98766.1"/>
    </source>
</evidence>
<accession>A0A177BWM5</accession>
<dbReference type="CDD" id="cd14688">
    <property type="entry name" value="bZIP_YAP"/>
    <property type="match status" value="1"/>
</dbReference>
<gene>
    <name evidence="2" type="ORF">CC84DRAFT_425113</name>
</gene>
<reference evidence="2 3" key="1">
    <citation type="submission" date="2016-05" db="EMBL/GenBank/DDBJ databases">
        <title>Comparative analysis of secretome profiles of manganese(II)-oxidizing ascomycete fungi.</title>
        <authorList>
            <consortium name="DOE Joint Genome Institute"/>
            <person name="Zeiner C.A."/>
            <person name="Purvine S.O."/>
            <person name="Zink E.M."/>
            <person name="Wu S."/>
            <person name="Pasa-Tolic L."/>
            <person name="Chaput D.L."/>
            <person name="Haridas S."/>
            <person name="Grigoriev I.V."/>
            <person name="Santelli C.M."/>
            <person name="Hansel C.M."/>
        </authorList>
    </citation>
    <scope>NUCLEOTIDE SEQUENCE [LARGE SCALE GENOMIC DNA]</scope>
    <source>
        <strain evidence="2 3">AP3s5-JAC2a</strain>
    </source>
</reference>
<dbReference type="PANTHER" id="PTHR38116">
    <property type="entry name" value="CHROMOSOME 7, WHOLE GENOME SHOTGUN SEQUENCE"/>
    <property type="match status" value="1"/>
</dbReference>
<dbReference type="Pfam" id="PF11905">
    <property type="entry name" value="DUF3425"/>
    <property type="match status" value="1"/>
</dbReference>
<proteinExistence type="predicted"/>
<evidence type="ECO:0000256" key="1">
    <source>
        <dbReference type="SAM" id="MobiDB-lite"/>
    </source>
</evidence>
<dbReference type="InterPro" id="IPR021833">
    <property type="entry name" value="DUF3425"/>
</dbReference>
<dbReference type="EMBL" id="KV441564">
    <property type="protein sequence ID" value="OAF98766.1"/>
    <property type="molecule type" value="Genomic_DNA"/>
</dbReference>
<feature type="compositionally biased region" description="Basic and acidic residues" evidence="1">
    <location>
        <begin position="1"/>
        <end position="16"/>
    </location>
</feature>